<reference evidence="1 2" key="1">
    <citation type="submission" date="2020-12" db="EMBL/GenBank/DDBJ databases">
        <title>Bacterial novel species Pedobacter sp. SD-b isolated from soil.</title>
        <authorList>
            <person name="Jung H.-Y."/>
        </authorList>
    </citation>
    <scope>NUCLEOTIDE SEQUENCE [LARGE SCALE GENOMIC DNA]</scope>
    <source>
        <strain evidence="1 2">SD-b</strain>
    </source>
</reference>
<organism evidence="1 2">
    <name type="scientific">Pedobacter segetis</name>
    <dbReference type="NCBI Taxonomy" id="2793069"/>
    <lineage>
        <taxon>Bacteria</taxon>
        <taxon>Pseudomonadati</taxon>
        <taxon>Bacteroidota</taxon>
        <taxon>Sphingobacteriia</taxon>
        <taxon>Sphingobacteriales</taxon>
        <taxon>Sphingobacteriaceae</taxon>
        <taxon>Pedobacter</taxon>
    </lineage>
</organism>
<gene>
    <name evidence="1" type="ORF">I5M32_03650</name>
</gene>
<dbReference type="RefSeq" id="WP_200584823.1">
    <property type="nucleotide sequence ID" value="NZ_JAEHFY010000004.1"/>
</dbReference>
<sequence>MDASILHIPENIADSEILVRFIFDSDFKNKKIEITKVIEGGIFLDTRDLGVSLQRHLFCNEQQCKKIACNIQNKNYVGFVIFKKEDFQKTKEEHKKEREEFEAVILFTPLDEGNNIIEDKTNIYTNTPKNPSHSDLFYINPAVTNDETPKTAIRQFSRKLVKTSNIIIDYPSEDFSYNLNSFSSYYD</sequence>
<dbReference type="Proteomes" id="UP000660024">
    <property type="component" value="Unassembled WGS sequence"/>
</dbReference>
<comment type="caution">
    <text evidence="1">The sequence shown here is derived from an EMBL/GenBank/DDBJ whole genome shotgun (WGS) entry which is preliminary data.</text>
</comment>
<keyword evidence="2" id="KW-1185">Reference proteome</keyword>
<dbReference type="EMBL" id="JAEHFY010000004">
    <property type="protein sequence ID" value="MBK0382044.1"/>
    <property type="molecule type" value="Genomic_DNA"/>
</dbReference>
<evidence type="ECO:0000313" key="2">
    <source>
        <dbReference type="Proteomes" id="UP000660024"/>
    </source>
</evidence>
<protein>
    <submittedName>
        <fullName evidence="1">Uncharacterized protein</fullName>
    </submittedName>
</protein>
<proteinExistence type="predicted"/>
<accession>A0ABS1BIL6</accession>
<evidence type="ECO:0000313" key="1">
    <source>
        <dbReference type="EMBL" id="MBK0382044.1"/>
    </source>
</evidence>
<name>A0ABS1BIL6_9SPHI</name>